<evidence type="ECO:0000256" key="2">
    <source>
        <dbReference type="SAM" id="SignalP"/>
    </source>
</evidence>
<dbReference type="AlphaFoldDB" id="A0A6J4TLR4"/>
<protein>
    <submittedName>
        <fullName evidence="3">Uncharacterized protein</fullName>
    </submittedName>
</protein>
<proteinExistence type="predicted"/>
<gene>
    <name evidence="3" type="ORF">AVDCRST_MAG23-602</name>
</gene>
<evidence type="ECO:0000256" key="1">
    <source>
        <dbReference type="SAM" id="MobiDB-lite"/>
    </source>
</evidence>
<feature type="chain" id="PRO_5026865964" evidence="2">
    <location>
        <begin position="24"/>
        <end position="416"/>
    </location>
</feature>
<feature type="region of interest" description="Disordered" evidence="1">
    <location>
        <begin position="39"/>
        <end position="160"/>
    </location>
</feature>
<feature type="compositionally biased region" description="Low complexity" evidence="1">
    <location>
        <begin position="116"/>
        <end position="153"/>
    </location>
</feature>
<feature type="compositionally biased region" description="Low complexity" evidence="1">
    <location>
        <begin position="82"/>
        <end position="108"/>
    </location>
</feature>
<dbReference type="EMBL" id="CADCWD010000023">
    <property type="protein sequence ID" value="CAA9526483.1"/>
    <property type="molecule type" value="Genomic_DNA"/>
</dbReference>
<organism evidence="3">
    <name type="scientific">uncultured Sphingosinicella sp</name>
    <dbReference type="NCBI Taxonomy" id="478748"/>
    <lineage>
        <taxon>Bacteria</taxon>
        <taxon>Pseudomonadati</taxon>
        <taxon>Pseudomonadota</taxon>
        <taxon>Alphaproteobacteria</taxon>
        <taxon>Sphingomonadales</taxon>
        <taxon>Sphingosinicellaceae</taxon>
        <taxon>Sphingosinicella</taxon>
        <taxon>environmental samples</taxon>
    </lineage>
</organism>
<feature type="compositionally biased region" description="Pro residues" evidence="1">
    <location>
        <begin position="54"/>
        <end position="65"/>
    </location>
</feature>
<reference evidence="3" key="1">
    <citation type="submission" date="2020-02" db="EMBL/GenBank/DDBJ databases">
        <authorList>
            <person name="Meier V. D."/>
        </authorList>
    </citation>
    <scope>NUCLEOTIDE SEQUENCE</scope>
    <source>
        <strain evidence="3">AVDCRST_MAG23</strain>
    </source>
</reference>
<sequence>MPTLSRLGAAALGAALLASPVAAFQAQEGNTVVGPAEIRDFSLPGSRQPRPEPEPTIAPVTPPVAQPGSPVATPTPAPAATPPAARTPATRTPAARTPAAPAPRQATPAPQPALPAPQDLEQALPPATAPLVPAPDAAAPLPETAPVTDAPPAASAPPPEPEGGFPWLYLLIGAALAGLGVFAFRKFKNVGDQAEEEIVAAPATVPAPAPRPHAQPQLNSQPAPRPAPVAQPAPAAEPAGVSGGIGIVMRPWLELEFKPDRATATPDGAGVQYEVVIRNVGNAPARNIRLAAQMFNAGPQLDQEIAAFFARVVEDRGAAPLTILPRTEMKLQSTVTMPRDQMREIKVQGRSLFIPTVAFNLLYNWGRDKAGQTCSSHIVGREPETPSEKMAPFRLDLGPRIYRSVGQRPSALARAV</sequence>
<feature type="signal peptide" evidence="2">
    <location>
        <begin position="1"/>
        <end position="23"/>
    </location>
</feature>
<keyword evidence="2" id="KW-0732">Signal</keyword>
<accession>A0A6J4TLR4</accession>
<dbReference type="PRINTS" id="PR01217">
    <property type="entry name" value="PRICHEXTENSN"/>
</dbReference>
<evidence type="ECO:0000313" key="3">
    <source>
        <dbReference type="EMBL" id="CAA9526483.1"/>
    </source>
</evidence>
<name>A0A6J4TLR4_9SPHN</name>
<feature type="region of interest" description="Disordered" evidence="1">
    <location>
        <begin position="205"/>
        <end position="238"/>
    </location>
</feature>